<gene>
    <name evidence="1" type="ORF">HDC08087</name>
</gene>
<evidence type="ECO:0000313" key="1">
    <source>
        <dbReference type="EMBL" id="DAA02727.1"/>
    </source>
</evidence>
<sequence>MYLTLKAKNILMTSLNFFLFSNIKPTLWLEPTEQQVEKHLRKVPDSKDTNHLLAPPLPIRWRTQRELSSDEMMTWPQGCKETGFPCDFRHHLGSNKEATAGAAVTALVTTTSTKS</sequence>
<dbReference type="AlphaFoldDB" id="Q6ILY5"/>
<dbReference type="EMBL" id="BK001881">
    <property type="protein sequence ID" value="DAA02727.1"/>
    <property type="molecule type" value="Genomic_DNA"/>
</dbReference>
<name>Q6ILY5_DROME</name>
<organism evidence="1">
    <name type="scientific">Drosophila melanogaster</name>
    <name type="common">Fruit fly</name>
    <dbReference type="NCBI Taxonomy" id="7227"/>
    <lineage>
        <taxon>Eukaryota</taxon>
        <taxon>Metazoa</taxon>
        <taxon>Ecdysozoa</taxon>
        <taxon>Arthropoda</taxon>
        <taxon>Hexapoda</taxon>
        <taxon>Insecta</taxon>
        <taxon>Pterygota</taxon>
        <taxon>Neoptera</taxon>
        <taxon>Endopterygota</taxon>
        <taxon>Diptera</taxon>
        <taxon>Brachycera</taxon>
        <taxon>Muscomorpha</taxon>
        <taxon>Ephydroidea</taxon>
        <taxon>Drosophilidae</taxon>
        <taxon>Drosophila</taxon>
        <taxon>Sophophora</taxon>
    </lineage>
</organism>
<proteinExistence type="predicted"/>
<protein>
    <submittedName>
        <fullName evidence="1">HDC08087</fullName>
    </submittedName>
</protein>
<accession>Q6ILY5</accession>
<reference evidence="1" key="1">
    <citation type="journal article" date="2003" name="Genome Biol.">
        <title>An integrated gene annotation and transcriptional profiling approach towards the full gene content of the Drosophila genome.</title>
        <authorList>
            <person name="Hild M."/>
            <person name="Beckmann B."/>
            <person name="Haas S.A."/>
            <person name="Koch B."/>
            <person name="Solovyev V."/>
            <person name="Busold C."/>
            <person name="Fellenberg K."/>
            <person name="Boutros M."/>
            <person name="Vingron M."/>
            <person name="Sauer F."/>
            <person name="Hoheisel J.D."/>
            <person name="Paro R."/>
        </authorList>
    </citation>
    <scope>NUCLEOTIDE SEQUENCE</scope>
</reference>